<gene>
    <name evidence="2" type="ORF">PV517_15790</name>
</gene>
<evidence type="ECO:0000313" key="3">
    <source>
        <dbReference type="Proteomes" id="UP001271723"/>
    </source>
</evidence>
<dbReference type="Proteomes" id="UP001271723">
    <property type="component" value="Unassembled WGS sequence"/>
</dbReference>
<dbReference type="SUPFAM" id="SSF55729">
    <property type="entry name" value="Acyl-CoA N-acyltransferases (Nat)"/>
    <property type="match status" value="1"/>
</dbReference>
<evidence type="ECO:0000313" key="2">
    <source>
        <dbReference type="EMBL" id="MDX2910161.1"/>
    </source>
</evidence>
<dbReference type="PROSITE" id="PS51186">
    <property type="entry name" value="GNAT"/>
    <property type="match status" value="1"/>
</dbReference>
<sequence>MTVHQLAEFLQVTSPGEVGPGLRREIADCWEVVANAGGAVLATEFPPLPVSAYDVVPVVDGLVRELHPERGRLLVATVGGALAGWLIVRREPHRLGTHCGTVNHVQTHPRFRGLGIGAALMRRVHAVARDEMGLERLTLSARGGVGLEDFYRGVGWAEVGRWPGALRIAPGDDRDAILMSLPLRTVRSPEAT</sequence>
<name>A0ABU4L392_9ACTN</name>
<protein>
    <submittedName>
        <fullName evidence="2">GNAT family N-acetyltransferase</fullName>
        <ecNumber evidence="2">2.3.1.-</ecNumber>
    </submittedName>
</protein>
<keyword evidence="2" id="KW-0808">Transferase</keyword>
<dbReference type="GO" id="GO:0016746">
    <property type="term" value="F:acyltransferase activity"/>
    <property type="evidence" value="ECO:0007669"/>
    <property type="project" value="UniProtKB-KW"/>
</dbReference>
<organism evidence="2 3">
    <name type="scientific">Streptomyces griseiscabiei</name>
    <dbReference type="NCBI Taxonomy" id="2993540"/>
    <lineage>
        <taxon>Bacteria</taxon>
        <taxon>Bacillati</taxon>
        <taxon>Actinomycetota</taxon>
        <taxon>Actinomycetes</taxon>
        <taxon>Kitasatosporales</taxon>
        <taxon>Streptomycetaceae</taxon>
        <taxon>Streptomyces</taxon>
    </lineage>
</organism>
<dbReference type="InterPro" id="IPR000182">
    <property type="entry name" value="GNAT_dom"/>
</dbReference>
<feature type="domain" description="N-acetyltransferase" evidence="1">
    <location>
        <begin position="24"/>
        <end position="184"/>
    </location>
</feature>
<evidence type="ECO:0000259" key="1">
    <source>
        <dbReference type="PROSITE" id="PS51186"/>
    </source>
</evidence>
<dbReference type="EC" id="2.3.1.-" evidence="2"/>
<dbReference type="RefSeq" id="WP_086757884.1">
    <property type="nucleotide sequence ID" value="NZ_JAGJBZ010000001.1"/>
</dbReference>
<keyword evidence="3" id="KW-1185">Reference proteome</keyword>
<dbReference type="EMBL" id="JARAVY010000005">
    <property type="protein sequence ID" value="MDX2910161.1"/>
    <property type="molecule type" value="Genomic_DNA"/>
</dbReference>
<comment type="caution">
    <text evidence="2">The sequence shown here is derived from an EMBL/GenBank/DDBJ whole genome shotgun (WGS) entry which is preliminary data.</text>
</comment>
<proteinExistence type="predicted"/>
<accession>A0ABU4L392</accession>
<keyword evidence="2" id="KW-0012">Acyltransferase</keyword>
<dbReference type="Gene3D" id="3.40.630.30">
    <property type="match status" value="1"/>
</dbReference>
<reference evidence="2 3" key="1">
    <citation type="journal article" date="2023" name="Microb. Genom.">
        <title>Mesoterricola silvestris gen. nov., sp. nov., Mesoterricola sediminis sp. nov., Geothrix oryzae sp. nov., Geothrix edaphica sp. nov., Geothrix rubra sp. nov., and Geothrix limicola sp. nov., six novel members of Acidobacteriota isolated from soils.</title>
        <authorList>
            <person name="Weisberg A.J."/>
            <person name="Pearce E."/>
            <person name="Kramer C.G."/>
            <person name="Chang J.H."/>
            <person name="Clarke C.R."/>
        </authorList>
    </citation>
    <scope>NUCLEOTIDE SEQUENCE [LARGE SCALE GENOMIC DNA]</scope>
    <source>
        <strain evidence="2 3">NRRL_B-2795</strain>
    </source>
</reference>
<dbReference type="CDD" id="cd04301">
    <property type="entry name" value="NAT_SF"/>
    <property type="match status" value="1"/>
</dbReference>
<dbReference type="Pfam" id="PF00583">
    <property type="entry name" value="Acetyltransf_1"/>
    <property type="match status" value="1"/>
</dbReference>
<dbReference type="InterPro" id="IPR016181">
    <property type="entry name" value="Acyl_CoA_acyltransferase"/>
</dbReference>